<organism evidence="7 8">
    <name type="scientific">Sediminimonas qiaohouensis</name>
    <dbReference type="NCBI Taxonomy" id="552061"/>
    <lineage>
        <taxon>Bacteria</taxon>
        <taxon>Pseudomonadati</taxon>
        <taxon>Pseudomonadota</taxon>
        <taxon>Alphaproteobacteria</taxon>
        <taxon>Rhodobacterales</taxon>
        <taxon>Roseobacteraceae</taxon>
        <taxon>Sediminimonas</taxon>
    </lineage>
</organism>
<accession>A0A7C9LKS3</accession>
<evidence type="ECO:0000256" key="3">
    <source>
        <dbReference type="ARBA" id="ARBA00022692"/>
    </source>
</evidence>
<comment type="caution">
    <text evidence="7">The sequence shown here is derived from an EMBL/GenBank/DDBJ whole genome shotgun (WGS) entry which is preliminary data.</text>
</comment>
<sequence>MNRHHVIADVSAPDRRLMAAGGLIALGLFALPLFGSALVVDKLTLLMVYIILAVMWNLLAGYAGLVSVGQQAFIGLGGYFVLRLVESGMPPFLAIGLGGFLVLLAAWPLSWLVLRLKPAEFAVAMWVLAETIRSIVMFDPLVQGETGRSLVSLNAIDPDVRRTTIYLMAVMAVVISLVLSHALLRGRLGGESQAIRDDEEAASSVGVSTLRVKRWIFLISAVGCAIAGTIWLASAITFQPRSAFGINWSIFMLFMVLVGGLGSYLGPVLGALLFFALQEVFGDFGAWYLAGIGVVAILFALFAPRGIMGLIIGKTGQEPLSMRKLLITREG</sequence>
<proteinExistence type="predicted"/>
<comment type="subcellular location">
    <subcellularLocation>
        <location evidence="1">Cell membrane</location>
        <topology evidence="1">Multi-pass membrane protein</topology>
    </subcellularLocation>
</comment>
<dbReference type="Proteomes" id="UP000483078">
    <property type="component" value="Unassembled WGS sequence"/>
</dbReference>
<dbReference type="EMBL" id="VENJ01000006">
    <property type="protein sequence ID" value="MTJ04219.1"/>
    <property type="molecule type" value="Genomic_DNA"/>
</dbReference>
<feature type="transmembrane region" description="Helical" evidence="6">
    <location>
        <begin position="46"/>
        <end position="68"/>
    </location>
</feature>
<evidence type="ECO:0000256" key="5">
    <source>
        <dbReference type="ARBA" id="ARBA00023136"/>
    </source>
</evidence>
<feature type="transmembrane region" description="Helical" evidence="6">
    <location>
        <begin position="215"/>
        <end position="238"/>
    </location>
</feature>
<dbReference type="InterPro" id="IPR043428">
    <property type="entry name" value="LivM-like"/>
</dbReference>
<dbReference type="PANTHER" id="PTHR30482">
    <property type="entry name" value="HIGH-AFFINITY BRANCHED-CHAIN AMINO ACID TRANSPORT SYSTEM PERMEASE"/>
    <property type="match status" value="1"/>
</dbReference>
<dbReference type="AlphaFoldDB" id="A0A7C9LKS3"/>
<evidence type="ECO:0000313" key="7">
    <source>
        <dbReference type="EMBL" id="MTJ04219.1"/>
    </source>
</evidence>
<dbReference type="RefSeq" id="WP_273248809.1">
    <property type="nucleotide sequence ID" value="NZ_VENJ01000006.1"/>
</dbReference>
<feature type="transmembrane region" description="Helical" evidence="6">
    <location>
        <begin position="287"/>
        <end position="313"/>
    </location>
</feature>
<keyword evidence="2" id="KW-1003">Cell membrane</keyword>
<protein>
    <submittedName>
        <fullName evidence="7">Branched-chain amino acid ABC transporter permease</fullName>
    </submittedName>
</protein>
<dbReference type="GO" id="GO:0015658">
    <property type="term" value="F:branched-chain amino acid transmembrane transporter activity"/>
    <property type="evidence" value="ECO:0007669"/>
    <property type="project" value="InterPro"/>
</dbReference>
<keyword evidence="5 6" id="KW-0472">Membrane</keyword>
<dbReference type="CDD" id="cd06581">
    <property type="entry name" value="TM_PBP1_LivM_like"/>
    <property type="match status" value="1"/>
</dbReference>
<evidence type="ECO:0000313" key="8">
    <source>
        <dbReference type="Proteomes" id="UP000483078"/>
    </source>
</evidence>
<evidence type="ECO:0000256" key="6">
    <source>
        <dbReference type="SAM" id="Phobius"/>
    </source>
</evidence>
<name>A0A7C9LKS3_9RHOB</name>
<dbReference type="GO" id="GO:0005886">
    <property type="term" value="C:plasma membrane"/>
    <property type="evidence" value="ECO:0007669"/>
    <property type="project" value="UniProtKB-SubCell"/>
</dbReference>
<dbReference type="PANTHER" id="PTHR30482:SF17">
    <property type="entry name" value="ABC TRANSPORTER ATP-BINDING PROTEIN"/>
    <property type="match status" value="1"/>
</dbReference>
<evidence type="ECO:0000256" key="4">
    <source>
        <dbReference type="ARBA" id="ARBA00022989"/>
    </source>
</evidence>
<dbReference type="Pfam" id="PF02653">
    <property type="entry name" value="BPD_transp_2"/>
    <property type="match status" value="1"/>
</dbReference>
<feature type="transmembrane region" description="Helical" evidence="6">
    <location>
        <begin position="89"/>
        <end position="109"/>
    </location>
</feature>
<keyword evidence="4 6" id="KW-1133">Transmembrane helix</keyword>
<feature type="transmembrane region" description="Helical" evidence="6">
    <location>
        <begin position="163"/>
        <end position="184"/>
    </location>
</feature>
<feature type="transmembrane region" description="Helical" evidence="6">
    <location>
        <begin position="250"/>
        <end position="275"/>
    </location>
</feature>
<evidence type="ECO:0000256" key="2">
    <source>
        <dbReference type="ARBA" id="ARBA00022475"/>
    </source>
</evidence>
<keyword evidence="3 6" id="KW-0812">Transmembrane</keyword>
<reference evidence="7 8" key="1">
    <citation type="submission" date="2019-06" db="EMBL/GenBank/DDBJ databases">
        <title>Enrichment of Autotrophic Halophilic Microorganisms from Red Sea Brine Pool Using Microbial Electrosynthesis System.</title>
        <authorList>
            <person name="Alqahtani M.F."/>
            <person name="Bajracharya S."/>
            <person name="Katuri K.P."/>
            <person name="Ali M."/>
            <person name="Saikaly P.E."/>
        </authorList>
    </citation>
    <scope>NUCLEOTIDE SEQUENCE [LARGE SCALE GENOMIC DNA]</scope>
    <source>
        <strain evidence="7">MES6</strain>
    </source>
</reference>
<gene>
    <name evidence="7" type="ORF">FH759_05920</name>
</gene>
<feature type="transmembrane region" description="Helical" evidence="6">
    <location>
        <begin position="20"/>
        <end position="40"/>
    </location>
</feature>
<evidence type="ECO:0000256" key="1">
    <source>
        <dbReference type="ARBA" id="ARBA00004651"/>
    </source>
</evidence>
<dbReference type="InterPro" id="IPR001851">
    <property type="entry name" value="ABC_transp_permease"/>
</dbReference>